<dbReference type="NCBIfam" id="TIGR01547">
    <property type="entry name" value="phage_term_2"/>
    <property type="match status" value="1"/>
</dbReference>
<dbReference type="Gene3D" id="3.30.420.280">
    <property type="match status" value="1"/>
</dbReference>
<dbReference type="Pfam" id="PF03237">
    <property type="entry name" value="Terminase_6N"/>
    <property type="match status" value="1"/>
</dbReference>
<evidence type="ECO:0000313" key="3">
    <source>
        <dbReference type="EMBL" id="MDC2953377.1"/>
    </source>
</evidence>
<evidence type="ECO:0000313" key="4">
    <source>
        <dbReference type="Proteomes" id="UP001221328"/>
    </source>
</evidence>
<dbReference type="InterPro" id="IPR035421">
    <property type="entry name" value="Terminase_6C"/>
</dbReference>
<dbReference type="EMBL" id="JAQOSK010000001">
    <property type="protein sequence ID" value="MDC2953377.1"/>
    <property type="molecule type" value="Genomic_DNA"/>
</dbReference>
<accession>A0ABT5FLH9</accession>
<organism evidence="3 4">
    <name type="scientific">Streptomyces gilvifuscus</name>
    <dbReference type="NCBI Taxonomy" id="1550617"/>
    <lineage>
        <taxon>Bacteria</taxon>
        <taxon>Bacillati</taxon>
        <taxon>Actinomycetota</taxon>
        <taxon>Actinomycetes</taxon>
        <taxon>Kitasatosporales</taxon>
        <taxon>Streptomycetaceae</taxon>
        <taxon>Streptomyces</taxon>
    </lineage>
</organism>
<gene>
    <name evidence="3" type="ORF">PO587_02785</name>
</gene>
<dbReference type="InterPro" id="IPR027417">
    <property type="entry name" value="P-loop_NTPase"/>
</dbReference>
<dbReference type="Pfam" id="PF17289">
    <property type="entry name" value="Terminase_6C"/>
    <property type="match status" value="1"/>
</dbReference>
<keyword evidence="4" id="KW-1185">Reference proteome</keyword>
<dbReference type="InterPro" id="IPR006437">
    <property type="entry name" value="Phage_terminase_lsu"/>
</dbReference>
<dbReference type="Proteomes" id="UP001221328">
    <property type="component" value="Unassembled WGS sequence"/>
</dbReference>
<reference evidence="3 4" key="1">
    <citation type="journal article" date="2015" name="Int. J. Syst. Evol. Microbiol.">
        <title>Streptomyces gilvifuscus sp. nov., an actinomycete that produces antibacterial compounds isolated from soil.</title>
        <authorList>
            <person name="Nguyen T.M."/>
            <person name="Kim J."/>
        </authorList>
    </citation>
    <scope>NUCLEOTIDE SEQUENCE [LARGE SCALE GENOMIC DNA]</scope>
    <source>
        <strain evidence="3 4">T113</strain>
    </source>
</reference>
<keyword evidence="1" id="KW-1188">Viral release from host cell</keyword>
<dbReference type="Gene3D" id="3.40.50.300">
    <property type="entry name" value="P-loop containing nucleotide triphosphate hydrolases"/>
    <property type="match status" value="1"/>
</dbReference>
<proteinExistence type="predicted"/>
<sequence>MPTSTARSTQFLLERFSPKQIRSIAAANRRINLWEGAVSSGKTIASAWAWMVFVPQASTTGELVMIGKTKDSLYRNVLQPMMNPEIFGELAAQVEYTPGAVTCRIFGRLVHVIGANDIKSENKIRGMTCAGAYVDEATLLPEPFWDMLLTRMRAPGARIYASTNPDSPAHWLKAQFIDNPIRRAAMKVFSFVLDDNVHLDHEYVEHTKASFSGLFYKRFILGEWCVAEGAIYSMFDEPRHVVDIVPTIERWIALGVDYGTANPLHAILVGLGIDGRLYVTSEWRYDGRASMHQLTDAEYSEQIRGWLSTLRPPGALTTGVQPQYVVVDPSAASFIQQLHRDRLTPYPADNSVLDGIRTVSSLLATGRLLVHRSCTELIKEIQGYVWDPKAALLGEDKPLKLNDHGVDALRYALQTTESLWRYRIEEVA</sequence>
<evidence type="ECO:0000256" key="1">
    <source>
        <dbReference type="ARBA" id="ARBA00022612"/>
    </source>
</evidence>
<name>A0ABT5FLH9_9ACTN</name>
<feature type="domain" description="Terminase large subunit gp17-like C-terminal" evidence="2">
    <location>
        <begin position="333"/>
        <end position="414"/>
    </location>
</feature>
<dbReference type="RefSeq" id="WP_272173962.1">
    <property type="nucleotide sequence ID" value="NZ_JAQOSK010000001.1"/>
</dbReference>
<comment type="caution">
    <text evidence="3">The sequence shown here is derived from an EMBL/GenBank/DDBJ whole genome shotgun (WGS) entry which is preliminary data.</text>
</comment>
<evidence type="ECO:0000259" key="2">
    <source>
        <dbReference type="Pfam" id="PF17289"/>
    </source>
</evidence>
<protein>
    <submittedName>
        <fullName evidence="3">PBSX family phage terminase large subunit</fullName>
    </submittedName>
</protein>